<evidence type="ECO:0000313" key="1">
    <source>
        <dbReference type="EMBL" id="GIJ34059.1"/>
    </source>
</evidence>
<proteinExistence type="predicted"/>
<name>A0A9W5UT41_9ACTN</name>
<organism evidence="1 2">
    <name type="scientific">Micromonospora sediminimaris</name>
    <dbReference type="NCBI Taxonomy" id="547162"/>
    <lineage>
        <taxon>Bacteria</taxon>
        <taxon>Bacillati</taxon>
        <taxon>Actinomycetota</taxon>
        <taxon>Actinomycetes</taxon>
        <taxon>Micromonosporales</taxon>
        <taxon>Micromonosporaceae</taxon>
        <taxon>Micromonospora</taxon>
    </lineage>
</organism>
<dbReference type="Proteomes" id="UP000607311">
    <property type="component" value="Unassembled WGS sequence"/>
</dbReference>
<dbReference type="EMBL" id="BOPD01000018">
    <property type="protein sequence ID" value="GIJ34059.1"/>
    <property type="molecule type" value="Genomic_DNA"/>
</dbReference>
<dbReference type="AlphaFoldDB" id="A0A9W5UT41"/>
<accession>A0A9W5UT41</accession>
<reference evidence="1" key="1">
    <citation type="submission" date="2021-01" db="EMBL/GenBank/DDBJ databases">
        <title>Whole genome shotgun sequence of Verrucosispora sediminis NBRC 107745.</title>
        <authorList>
            <person name="Komaki H."/>
            <person name="Tamura T."/>
        </authorList>
    </citation>
    <scope>NUCLEOTIDE SEQUENCE</scope>
    <source>
        <strain evidence="1">NBRC 107745</strain>
    </source>
</reference>
<comment type="caution">
    <text evidence="1">The sequence shown here is derived from an EMBL/GenBank/DDBJ whole genome shotgun (WGS) entry which is preliminary data.</text>
</comment>
<evidence type="ECO:0000313" key="2">
    <source>
        <dbReference type="Proteomes" id="UP000607311"/>
    </source>
</evidence>
<gene>
    <name evidence="1" type="ORF">Vse01_32070</name>
</gene>
<sequence>MFESHASPRTQLAGFCAAAGQVTRCGGLPDSLGVRHQQILDKLAAPALVRALNEDLARWVGWQLVAVPDDHRELARRVVPPILTRWRCLLDADDTAAATRHRGWVAMAVLLHRYGLADEAVTAHASAAIDSLNRDVVLSDAFARQSPAIKDFLATPPTPLTRRPRRPGTLTLLRPGDVVSIQVGSSFHAAFVREVAGGNEYPVIEFYAGRFDRPPTFDELSGRAAARDRGQARFGVVGLTYLPDPANQVLALASGQQQPPVGTDPGPGEGRYTMTDIIRLQHAITRLFQ</sequence>
<protein>
    <submittedName>
        <fullName evidence="1">Uncharacterized protein</fullName>
    </submittedName>
</protein>
<keyword evidence="2" id="KW-1185">Reference proteome</keyword>